<keyword evidence="2" id="KW-0812">Transmembrane</keyword>
<feature type="transmembrane region" description="Helical" evidence="2">
    <location>
        <begin position="588"/>
        <end position="609"/>
    </location>
</feature>
<evidence type="ECO:0000259" key="3">
    <source>
        <dbReference type="Pfam" id="PF09822"/>
    </source>
</evidence>
<evidence type="ECO:0000256" key="1">
    <source>
        <dbReference type="SAM" id="Coils"/>
    </source>
</evidence>
<dbReference type="Pfam" id="PF23357">
    <property type="entry name" value="DUF7088"/>
    <property type="match status" value="1"/>
</dbReference>
<evidence type="ECO:0000313" key="6">
    <source>
        <dbReference type="Proteomes" id="UP000177583"/>
    </source>
</evidence>
<dbReference type="EMBL" id="MFNF01000048">
    <property type="protein sequence ID" value="OGH00270.1"/>
    <property type="molecule type" value="Genomic_DNA"/>
</dbReference>
<dbReference type="Proteomes" id="UP000177583">
    <property type="component" value="Unassembled WGS sequence"/>
</dbReference>
<dbReference type="AlphaFoldDB" id="A0A1F6GQ61"/>
<dbReference type="Pfam" id="PF09822">
    <property type="entry name" value="ABC_transp_aux"/>
    <property type="match status" value="1"/>
</dbReference>
<accession>A0A1F6GQ61</accession>
<evidence type="ECO:0000259" key="4">
    <source>
        <dbReference type="Pfam" id="PF23357"/>
    </source>
</evidence>
<organism evidence="5 6">
    <name type="scientific">Candidatus Lambdaproteobacteria bacterium RIFOXYD2_FULL_56_26</name>
    <dbReference type="NCBI Taxonomy" id="1817773"/>
    <lineage>
        <taxon>Bacteria</taxon>
        <taxon>Pseudomonadati</taxon>
        <taxon>Pseudomonadota</taxon>
        <taxon>Candidatus Lambdaproteobacteria</taxon>
    </lineage>
</organism>
<keyword evidence="2" id="KW-1133">Transmembrane helix</keyword>
<keyword evidence="1" id="KW-0175">Coiled coil</keyword>
<evidence type="ECO:0000256" key="2">
    <source>
        <dbReference type="SAM" id="Phobius"/>
    </source>
</evidence>
<evidence type="ECO:0000313" key="5">
    <source>
        <dbReference type="EMBL" id="OGH00270.1"/>
    </source>
</evidence>
<name>A0A1F6GQ61_9PROT</name>
<comment type="caution">
    <text evidence="5">The sequence shown here is derived from an EMBL/GenBank/DDBJ whole genome shotgun (WGS) entry which is preliminary data.</text>
</comment>
<dbReference type="InterPro" id="IPR019196">
    <property type="entry name" value="ABC_transp_unknown"/>
</dbReference>
<gene>
    <name evidence="5" type="ORF">A2557_05940</name>
</gene>
<keyword evidence="2" id="KW-0472">Membrane</keyword>
<feature type="coiled-coil region" evidence="1">
    <location>
        <begin position="512"/>
        <end position="580"/>
    </location>
</feature>
<reference evidence="5 6" key="1">
    <citation type="journal article" date="2016" name="Nat. Commun.">
        <title>Thousands of microbial genomes shed light on interconnected biogeochemical processes in an aquifer system.</title>
        <authorList>
            <person name="Anantharaman K."/>
            <person name="Brown C.T."/>
            <person name="Hug L.A."/>
            <person name="Sharon I."/>
            <person name="Castelle C.J."/>
            <person name="Probst A.J."/>
            <person name="Thomas B.C."/>
            <person name="Singh A."/>
            <person name="Wilkins M.J."/>
            <person name="Karaoz U."/>
            <person name="Brodie E.L."/>
            <person name="Williams K.H."/>
            <person name="Hubbard S.S."/>
            <person name="Banfield J.F."/>
        </authorList>
    </citation>
    <scope>NUCLEOTIDE SEQUENCE [LARGE SCALE GENOMIC DNA]</scope>
</reference>
<sequence length="616" mass="68087">MKNLRFGSLGLKLFLVLVLLVAVNLLAALVPLRLDITQDRLYTLATGTKAIVGRLEEPVTLKFYFSKNAGSVPLAYKTYGKRVEELLTEYQRQNPGKLALEIYDPKPDSDEEAQADKLGLTGADLGNGTRFYLGLSAQTKEKQLSLPILDPRREAYLEYDVSELIQRLAQKAQRKLGLIAGLPVMGLPQDQMAMLQGQEPQTPWVVFSELQKTFEIVPLKPEQPVPAEVDLLVVVHPKGLSDKATYEIEQFALTGKVLVVLVDAYARMDRTAQMLARMGQPVQGGSDLPKLFAHWGVSYKPNQVLGDFGHATPVSAGAGPIPYPLWHSLDVSSLNKELVATKNLEKMLLVEPGGFQMAAQSPLKLTPLITSSTQAALVDVALLAFQGPDQIAEQLKPDGQTYEMAGILTGELTSAFEAPPASADPAAPKAGEGLKKSLKPARVLLVTDVDFLHDRFTVDAFSLMGQMMIQPKNDNLGFFVNLMEFLSGAPELMDIRSRGRFSRPFERFDRLAELASADYRGAEQRLNQKLQEVQGKLNELNAGQGGSGLSPEQLGQIKSFQEVEKQTRAELREIRKLLRQDIDREKTWLTLANLLAVPLLLVGFAAWVYRSRFRPR</sequence>
<proteinExistence type="predicted"/>
<feature type="domain" description="ABC-type uncharacterised transport system" evidence="3">
    <location>
        <begin position="174"/>
        <end position="481"/>
    </location>
</feature>
<feature type="domain" description="DUF7088" evidence="4">
    <location>
        <begin position="38"/>
        <end position="129"/>
    </location>
</feature>
<dbReference type="InterPro" id="IPR055396">
    <property type="entry name" value="DUF7088"/>
</dbReference>
<protein>
    <submittedName>
        <fullName evidence="5">Uncharacterized protein</fullName>
    </submittedName>
</protein>